<keyword evidence="4" id="KW-1185">Reference proteome</keyword>
<protein>
    <submittedName>
        <fullName evidence="3">DUF4097 family beta strand repeat-containing protein</fullName>
    </submittedName>
</protein>
<dbReference type="EMBL" id="JBDXSU010000004">
    <property type="protein sequence ID" value="MFB5190064.1"/>
    <property type="molecule type" value="Genomic_DNA"/>
</dbReference>
<feature type="domain" description="YvlB/LiaX N-terminal" evidence="2">
    <location>
        <begin position="3"/>
        <end position="30"/>
    </location>
</feature>
<proteinExistence type="predicted"/>
<dbReference type="InterPro" id="IPR025164">
    <property type="entry name" value="Toastrack_DUF4097"/>
</dbReference>
<evidence type="ECO:0000259" key="1">
    <source>
        <dbReference type="Pfam" id="PF13349"/>
    </source>
</evidence>
<evidence type="ECO:0000313" key="4">
    <source>
        <dbReference type="Proteomes" id="UP001579974"/>
    </source>
</evidence>
<organism evidence="3 4">
    <name type="scientific">Alicyclobacillus fastidiosus</name>
    <dbReference type="NCBI Taxonomy" id="392011"/>
    <lineage>
        <taxon>Bacteria</taxon>
        <taxon>Bacillati</taxon>
        <taxon>Bacillota</taxon>
        <taxon>Bacilli</taxon>
        <taxon>Bacillales</taxon>
        <taxon>Alicyclobacillaceae</taxon>
        <taxon>Alicyclobacillus</taxon>
    </lineage>
</organism>
<dbReference type="Proteomes" id="UP001579974">
    <property type="component" value="Unassembled WGS sequence"/>
</dbReference>
<dbReference type="Pfam" id="PF13349">
    <property type="entry name" value="DUF4097"/>
    <property type="match status" value="1"/>
</dbReference>
<accession>A0ABV5ACT6</accession>
<reference evidence="3 4" key="1">
    <citation type="journal article" date="2024" name="Int. J. Mol. Sci.">
        <title>Exploration of Alicyclobacillus spp. Genome in Search of Antibiotic Resistance.</title>
        <authorList>
            <person name="Bucka-Kolendo J."/>
            <person name="Kiousi D.E."/>
            <person name="Dekowska A."/>
            <person name="Mikolajczuk-Szczyrba A."/>
            <person name="Karadedos D.M."/>
            <person name="Michael P."/>
            <person name="Galanis A."/>
            <person name="Sokolowska B."/>
        </authorList>
    </citation>
    <scope>NUCLEOTIDE SEQUENCE [LARGE SCALE GENOMIC DNA]</scope>
    <source>
        <strain evidence="3 4">KKP 3000</strain>
    </source>
</reference>
<dbReference type="InterPro" id="IPR053959">
    <property type="entry name" value="YvlB/LiaX_N"/>
</dbReference>
<dbReference type="Pfam" id="PF22746">
    <property type="entry name" value="SHOCT-like_DUF2089-C"/>
    <property type="match status" value="1"/>
</dbReference>
<dbReference type="RefSeq" id="WP_275476148.1">
    <property type="nucleotide sequence ID" value="NZ_CP162940.1"/>
</dbReference>
<feature type="domain" description="DUF4097" evidence="1">
    <location>
        <begin position="169"/>
        <end position="289"/>
    </location>
</feature>
<name>A0ABV5ACT6_9BACL</name>
<evidence type="ECO:0000313" key="3">
    <source>
        <dbReference type="EMBL" id="MFB5190064.1"/>
    </source>
</evidence>
<gene>
    <name evidence="3" type="ORF">KKP3000_003457</name>
</gene>
<comment type="caution">
    <text evidence="3">The sequence shown here is derived from an EMBL/GenBank/DDBJ whole genome shotgun (WGS) entry which is preliminary data.</text>
</comment>
<evidence type="ECO:0000259" key="2">
    <source>
        <dbReference type="Pfam" id="PF22746"/>
    </source>
</evidence>
<sequence>MHERLKILELVAEGKLTAEQADLLLEALTDKTKGKSDAKATWDKAAGDLKGIGSQLSSVIAQSMTELRRGLETNLSNLSFGDHIAASVERAFSPNMKALRVETTTGRIRVERWSGPHIRMYVQADVRADEQDKARELLEQAIQVTELGQEVDLRFLHRVDGARVAGGRIDLYVPDHLQHLVIHSRNGDIFVHRAEVQTVELDTTNGQIHVHHAKAEVVRATSQNGSIQLHDAVQTSTNELYAESKNGTIQLRGLQSDRAVRGKALSGGGTVQVTHPDLDVVYDSEHRPNSCTFRLKQEPEETSSFISVYLETKNGRISVQQ</sequence>